<evidence type="ECO:0000259" key="3">
    <source>
        <dbReference type="Pfam" id="PF22898"/>
    </source>
</evidence>
<sequence>MRITFIEISLIIFLSFLNFLACEEILGCGGFIKSHASIDFAKVEIKLFTKQGSLKDKTDCSPSNGYYFLPLYDKGEYILKISPPPGWSFEPEEVVLDFNGETDVCSQGRDVNFVFRGFGISGHIAILGQKTSGAQGVRVELHDPTSEKNVRQTTTDALGNFFFTPVIPGTYRIRVHHDRWYFEKTEIVVEVNTGNTELPENSLQVSGFDVTGRVLSDGKSFGNIAVALIPEKGIKHNPKCMSSQYTNVINSERGYSGMPLCVSMSDNEAGDFTFSGVNPGKYLIKPFFPQADVKYNIEPEFIEVLVEKDTVSLQQHFEVKGFSVTGRILTSTNGKGIKNAIVKLNGIEVAVTQDDGTYKFENIKSGMYVIQVTADNVQFADESVEIVASNPRIRDIIVAEFKVCGQVVSSVSHRVAISATKGNFHVDLETPAGGSGGWCTYLPNGEYAVRVVLSEKEKISGMQFLPHVQNIEVKSSPLSGILFRQLRATVSGEVKCLPDADSACKDITITLNSLDVAGNGNGQYISAVLKNGKYTFTDVMPGRYEATIQDTLLCWKESRYTFTVESVTETIPPFIHNGYKVTVIASHVVRMKYVWKKAPENTTAIEEALQIGINFFCVPKEGTYTVEFDWNHQYDPKEIPKVFATGATTPYFVTFSKHRSILGRIEPPVDGVRLKLHFPGNPEITPIETESNARGEFKFTTVDASVDIEIVATKESYEFTPFNRDTNVIHGKKLCEIVATVRDEAGNLLSGVLLSLSGGESYRKNLVTGDDGIIKFHSLSPSEYFLRPMMKEYKFNPTSKIIDVQEGATINVDLTGKRISFSIFGTVTTLNGEPFPNVLVEAIALTPCSLHQEETNSEANGQFRIRGLQPGCSYDVQVKKEGNTQVDRTIPTKRIVEMQNADVKDASIIAISPLGFIDVTARVMASNNNHYKSLKISLYKKGNVDKPVYSQRIDSPLNLKSNINPGIMVFFPRIPLDRKSVYIVDLKTSLSEKNFRFNLPIAQFIANESTIFVELNFKADVRTTDSDLSPNSIAALVLILLIGFGFLKQDLVLAMGKVAWERLYAAVRDAIDRRRQKEISKFDENFDEKELDKLAKSINSVKKKKIKKIN</sequence>
<dbReference type="SUPFAM" id="SSF49464">
    <property type="entry name" value="Carboxypeptidase regulatory domain-like"/>
    <property type="match status" value="2"/>
</dbReference>
<feature type="domain" description="NOMO-like N-terminal beta-sandwich" evidence="3">
    <location>
        <begin position="29"/>
        <end position="113"/>
    </location>
</feature>
<dbReference type="InterPro" id="IPR056191">
    <property type="entry name" value="NOMO_12th"/>
</dbReference>
<reference evidence="7" key="1">
    <citation type="submission" date="2016-12" db="EMBL/GenBank/DDBJ databases">
        <title>An insight into the sialome and mialome of the sand fly, Nyssomyia neivai.</title>
        <authorList>
            <person name="Sebastian V."/>
            <person name="Goulart T.M."/>
            <person name="Oliveira W."/>
            <person name="Calvo E."/>
            <person name="Oliveira L.F."/>
            <person name="Pinto M.C."/>
            <person name="Rosselino A.M."/>
            <person name="Ribeiro J.M."/>
        </authorList>
    </citation>
    <scope>NUCLEOTIDE SEQUENCE</scope>
</reference>
<organism evidence="7">
    <name type="scientific">Nyssomyia neivai</name>
    <dbReference type="NCBI Taxonomy" id="330878"/>
    <lineage>
        <taxon>Eukaryota</taxon>
        <taxon>Metazoa</taxon>
        <taxon>Ecdysozoa</taxon>
        <taxon>Arthropoda</taxon>
        <taxon>Hexapoda</taxon>
        <taxon>Insecta</taxon>
        <taxon>Pterygota</taxon>
        <taxon>Neoptera</taxon>
        <taxon>Endopterygota</taxon>
        <taxon>Diptera</taxon>
        <taxon>Nematocera</taxon>
        <taxon>Psychodoidea</taxon>
        <taxon>Psychodidae</taxon>
        <taxon>Nyssomyia</taxon>
    </lineage>
</organism>
<dbReference type="GO" id="GO:0005789">
    <property type="term" value="C:endoplasmic reticulum membrane"/>
    <property type="evidence" value="ECO:0007669"/>
    <property type="project" value="TreeGrafter"/>
</dbReference>
<dbReference type="InterPro" id="IPR013784">
    <property type="entry name" value="Carb-bd-like_fold"/>
</dbReference>
<dbReference type="Pfam" id="PF13620">
    <property type="entry name" value="CarboxypepD_reg"/>
    <property type="match status" value="1"/>
</dbReference>
<dbReference type="Pfam" id="PF23194">
    <property type="entry name" value="NOMO_5th"/>
    <property type="match status" value="1"/>
</dbReference>
<evidence type="ECO:0000259" key="6">
    <source>
        <dbReference type="Pfam" id="PF23194"/>
    </source>
</evidence>
<dbReference type="SUPFAM" id="SSF49452">
    <property type="entry name" value="Starch-binding domain-like"/>
    <property type="match status" value="1"/>
</dbReference>
<dbReference type="AlphaFoldDB" id="A0A1L8DPQ2"/>
<evidence type="ECO:0000259" key="4">
    <source>
        <dbReference type="Pfam" id="PF22904"/>
    </source>
</evidence>
<dbReference type="SUPFAM" id="SSF49478">
    <property type="entry name" value="Cna protein B-type domain"/>
    <property type="match status" value="2"/>
</dbReference>
<dbReference type="InterPro" id="IPR008969">
    <property type="entry name" value="CarboxyPept-like_regulatory"/>
</dbReference>
<evidence type="ECO:0000313" key="7">
    <source>
        <dbReference type="EMBL" id="JAV08310.1"/>
    </source>
</evidence>
<feature type="domain" description="NOMO fifth transthyretin-like" evidence="6">
    <location>
        <begin position="402"/>
        <end position="483"/>
    </location>
</feature>
<evidence type="ECO:0000259" key="5">
    <source>
        <dbReference type="Pfam" id="PF23192"/>
    </source>
</evidence>
<feature type="chain" id="PRO_5009875508" evidence="2">
    <location>
        <begin position="23"/>
        <end position="1110"/>
    </location>
</feature>
<dbReference type="PANTHER" id="PTHR23303">
    <property type="entry name" value="CARBOXYPEPTIDASE REGULATORY REGION-CONTAINING"/>
    <property type="match status" value="1"/>
</dbReference>
<dbReference type="InterPro" id="IPR055075">
    <property type="entry name" value="NOMO-like_N"/>
</dbReference>
<dbReference type="EMBL" id="GFDF01005774">
    <property type="protein sequence ID" value="JAV08310.1"/>
    <property type="molecule type" value="Transcribed_RNA"/>
</dbReference>
<feature type="signal peptide" evidence="2">
    <location>
        <begin position="1"/>
        <end position="22"/>
    </location>
</feature>
<feature type="domain" description="NOMO C-terminal transthyretin-like" evidence="5">
    <location>
        <begin position="918"/>
        <end position="1019"/>
    </location>
</feature>
<protein>
    <submittedName>
        <fullName evidence="7">Putative metalloproteinase-related collagenase pm5</fullName>
    </submittedName>
</protein>
<dbReference type="Pfam" id="PF23192">
    <property type="entry name" value="NOMO_12th"/>
    <property type="match status" value="1"/>
</dbReference>
<feature type="domain" description="NOMO second beta-sandwich" evidence="4">
    <location>
        <begin position="115"/>
        <end position="205"/>
    </location>
</feature>
<dbReference type="Pfam" id="PF22898">
    <property type="entry name" value="NOMO1-like_1st"/>
    <property type="match status" value="1"/>
</dbReference>
<feature type="domain" description="NOMO second beta-sandwich" evidence="4">
    <location>
        <begin position="320"/>
        <end position="389"/>
    </location>
</feature>
<dbReference type="InterPro" id="IPR013783">
    <property type="entry name" value="Ig-like_fold"/>
</dbReference>
<dbReference type="InterPro" id="IPR056190">
    <property type="entry name" value="NOMO_5th"/>
</dbReference>
<dbReference type="Gene3D" id="2.60.40.10">
    <property type="entry name" value="Immunoglobulins"/>
    <property type="match status" value="1"/>
</dbReference>
<evidence type="ECO:0000256" key="1">
    <source>
        <dbReference type="ARBA" id="ARBA00022729"/>
    </source>
</evidence>
<accession>A0A1L8DPQ2</accession>
<dbReference type="InterPro" id="IPR055074">
    <property type="entry name" value="NOMO1-3_2nd"/>
</dbReference>
<evidence type="ECO:0000256" key="2">
    <source>
        <dbReference type="SAM" id="SignalP"/>
    </source>
</evidence>
<dbReference type="PANTHER" id="PTHR23303:SF14">
    <property type="entry name" value="BOS COMPLEX SUBUNIT NOMO1-RELATED"/>
    <property type="match status" value="1"/>
</dbReference>
<dbReference type="GO" id="GO:0030246">
    <property type="term" value="F:carbohydrate binding"/>
    <property type="evidence" value="ECO:0007669"/>
    <property type="project" value="InterPro"/>
</dbReference>
<dbReference type="InterPro" id="IPR051417">
    <property type="entry name" value="SDr/BOS_complex"/>
</dbReference>
<dbReference type="Gene3D" id="2.60.40.1120">
    <property type="entry name" value="Carboxypeptidase-like, regulatory domain"/>
    <property type="match status" value="2"/>
</dbReference>
<dbReference type="Pfam" id="PF22904">
    <property type="entry name" value="NOMO1-like_2nd"/>
    <property type="match status" value="2"/>
</dbReference>
<name>A0A1L8DPQ2_9DIPT</name>
<proteinExistence type="predicted"/>
<keyword evidence="1 2" id="KW-0732">Signal</keyword>